<evidence type="ECO:0000259" key="2">
    <source>
        <dbReference type="Pfam" id="PF21488"/>
    </source>
</evidence>
<keyword evidence="4" id="KW-1185">Reference proteome</keyword>
<dbReference type="SUPFAM" id="SSF68912">
    <property type="entry name" value="Rho N-terminal domain-like"/>
    <property type="match status" value="1"/>
</dbReference>
<dbReference type="InterPro" id="IPR048424">
    <property type="entry name" value="YqbF_HeH"/>
</dbReference>
<accession>A0A4R6TVJ1</accession>
<dbReference type="OrthoDB" id="2969801at2"/>
<dbReference type="RefSeq" id="WP_133581984.1">
    <property type="nucleotide sequence ID" value="NZ_SNYJ01000022.1"/>
</dbReference>
<proteinExistence type="predicted"/>
<feature type="compositionally biased region" description="Basic and acidic residues" evidence="1">
    <location>
        <begin position="57"/>
        <end position="68"/>
    </location>
</feature>
<comment type="caution">
    <text evidence="3">The sequence shown here is derived from an EMBL/GenBank/DDBJ whole genome shotgun (WGS) entry which is preliminary data.</text>
</comment>
<evidence type="ECO:0000313" key="4">
    <source>
        <dbReference type="Proteomes" id="UP000295632"/>
    </source>
</evidence>
<organism evidence="3 4">
    <name type="scientific">Aureibacillus halotolerans</name>
    <dbReference type="NCBI Taxonomy" id="1508390"/>
    <lineage>
        <taxon>Bacteria</taxon>
        <taxon>Bacillati</taxon>
        <taxon>Bacillota</taxon>
        <taxon>Bacilli</taxon>
        <taxon>Bacillales</taxon>
        <taxon>Bacillaceae</taxon>
        <taxon>Aureibacillus</taxon>
    </lineage>
</organism>
<evidence type="ECO:0000256" key="1">
    <source>
        <dbReference type="SAM" id="MobiDB-lite"/>
    </source>
</evidence>
<dbReference type="Proteomes" id="UP000295632">
    <property type="component" value="Unassembled WGS sequence"/>
</dbReference>
<feature type="region of interest" description="Disordered" evidence="1">
    <location>
        <begin position="42"/>
        <end position="68"/>
    </location>
</feature>
<dbReference type="Gene3D" id="1.10.720.10">
    <property type="match status" value="1"/>
</dbReference>
<name>A0A4R6TVJ1_9BACI</name>
<reference evidence="3 4" key="1">
    <citation type="submission" date="2019-03" db="EMBL/GenBank/DDBJ databases">
        <title>Genomic Encyclopedia of Type Strains, Phase IV (KMG-IV): sequencing the most valuable type-strain genomes for metagenomic binning, comparative biology and taxonomic classification.</title>
        <authorList>
            <person name="Goeker M."/>
        </authorList>
    </citation>
    <scope>NUCLEOTIDE SEQUENCE [LARGE SCALE GENOMIC DNA]</scope>
    <source>
        <strain evidence="3 4">DSM 28697</strain>
    </source>
</reference>
<evidence type="ECO:0000313" key="3">
    <source>
        <dbReference type="EMBL" id="TDQ35276.1"/>
    </source>
</evidence>
<dbReference type="AlphaFoldDB" id="A0A4R6TVJ1"/>
<dbReference type="EMBL" id="SNYJ01000022">
    <property type="protein sequence ID" value="TDQ35276.1"/>
    <property type="molecule type" value="Genomic_DNA"/>
</dbReference>
<feature type="domain" description="YqbF C-terminal" evidence="2">
    <location>
        <begin position="65"/>
        <end position="103"/>
    </location>
</feature>
<dbReference type="Pfam" id="PF21488">
    <property type="entry name" value="YqbF_HeH"/>
    <property type="match status" value="1"/>
</dbReference>
<protein>
    <recommendedName>
        <fullName evidence="2">YqbF C-terminal domain-containing protein</fullName>
    </recommendedName>
</protein>
<dbReference type="InterPro" id="IPR036269">
    <property type="entry name" value="Rho_N_sf"/>
</dbReference>
<gene>
    <name evidence="3" type="ORF">EV213_12263</name>
</gene>
<sequence length="114" mass="12698">MPFELKQTKGALHIGEGRFFYPGEKYEADDVPVSIQSSYFKKVDGPDNKAQTPPVQTDKEPKAYDEGSLKKLNKDAQEKAIEELGGKVEDAKNEGERIALILELQEAKKNDTGE</sequence>